<dbReference type="Pfam" id="PF05667">
    <property type="entry name" value="CCDC22_CC"/>
    <property type="match status" value="1"/>
</dbReference>
<dbReference type="EMBL" id="JAVFWL010000006">
    <property type="protein sequence ID" value="KAK6760367.1"/>
    <property type="molecule type" value="Genomic_DNA"/>
</dbReference>
<dbReference type="Pfam" id="PF21674">
    <property type="entry name" value="CCDC22_N"/>
    <property type="match status" value="1"/>
</dbReference>
<name>A0ABR1ECE8_NECAM</name>
<keyword evidence="3" id="KW-0175">Coiled coil</keyword>
<evidence type="ECO:0000256" key="2">
    <source>
        <dbReference type="ARBA" id="ARBA00017553"/>
    </source>
</evidence>
<feature type="compositionally biased region" description="Low complexity" evidence="4">
    <location>
        <begin position="311"/>
        <end position="324"/>
    </location>
</feature>
<sequence>MEELDRQILQVSHELDCSFWQPDLTSLDQLSSEDNIEFLIRCLWLISPISKTAIPSCKLSPNILQRFQTVTYLANSFKENQIRGDFGYQTLLYGNTAELRQVFIAVIEKLPKNAHIGESLSQFTFDPDSAWVPEFCRRLRLKRQGRFWFPPENEPDIFALSSRRALYEALIAGESNSAFANLVSATRSKPPIPAKPSGLGISQTETVEKSVGAAELGPQRMRLAEILQGLAAKQEELMKIEDEILDYQQRNSGVKESFPSDSEKLMVFLENPEIMRAKILNFITESDVRLEKMEADFKESREKLLRDLEELQNQQSHQSSSSSEEMLKNSKKLEEMRTEIERNNCLAEKLRSRLEQISKKDLDRGLMIRRIMEMTGSIQKQDQEIQKVIMENLSVQRELKWLTQTLHRTFNTIEETLFRGTDDAKGERAYKLFGKLHSACMISVEAIEQNGALSRQNEELIDLIEIEKQGQFDQQLARIQADLDAIEEENMRLENHFVTNVEWAAHNFPDDVYYKNCGCNGGEATITLFTPDDCFTSSAKIMRNCSR</sequence>
<dbReference type="PANTHER" id="PTHR15668">
    <property type="entry name" value="JM1 PROTEIN"/>
    <property type="match status" value="1"/>
</dbReference>
<feature type="coiled-coil region" evidence="3">
    <location>
        <begin position="469"/>
        <end position="496"/>
    </location>
</feature>
<feature type="domain" description="CCDC22 N-terminal" evidence="6">
    <location>
        <begin position="1"/>
        <end position="111"/>
    </location>
</feature>
<evidence type="ECO:0000259" key="5">
    <source>
        <dbReference type="Pfam" id="PF05667"/>
    </source>
</evidence>
<reference evidence="7 8" key="1">
    <citation type="submission" date="2023-08" db="EMBL/GenBank/DDBJ databases">
        <title>A Necator americanus chromosomal reference genome.</title>
        <authorList>
            <person name="Ilik V."/>
            <person name="Petrzelkova K.J."/>
            <person name="Pardy F."/>
            <person name="Fuh T."/>
            <person name="Niatou-Singa F.S."/>
            <person name="Gouil Q."/>
            <person name="Baker L."/>
            <person name="Ritchie M.E."/>
            <person name="Jex A.R."/>
            <person name="Gazzola D."/>
            <person name="Li H."/>
            <person name="Toshio Fujiwara R."/>
            <person name="Zhan B."/>
            <person name="Aroian R.V."/>
            <person name="Pafco B."/>
            <person name="Schwarz E.M."/>
        </authorList>
    </citation>
    <scope>NUCLEOTIDE SEQUENCE [LARGE SCALE GENOMIC DNA]</scope>
    <source>
        <strain evidence="7 8">Aroian</strain>
        <tissue evidence="7">Whole animal</tissue>
    </source>
</reference>
<evidence type="ECO:0000256" key="4">
    <source>
        <dbReference type="SAM" id="MobiDB-lite"/>
    </source>
</evidence>
<dbReference type="InterPro" id="IPR048349">
    <property type="entry name" value="CCDC22_N"/>
</dbReference>
<keyword evidence="8" id="KW-1185">Reference proteome</keyword>
<dbReference type="InterPro" id="IPR048348">
    <property type="entry name" value="CCDC22_CC"/>
</dbReference>
<accession>A0ABR1ECE8</accession>
<dbReference type="InterPro" id="IPR008530">
    <property type="entry name" value="CCDC22"/>
</dbReference>
<comment type="similarity">
    <text evidence="1">Belongs to the CCDC22 family.</text>
</comment>
<feature type="domain" description="CCDC22 coiled-coil" evidence="5">
    <location>
        <begin position="228"/>
        <end position="469"/>
    </location>
</feature>
<gene>
    <name evidence="7" type="primary">Necator_chrX.g21891</name>
    <name evidence="7" type="ORF">RB195_021730</name>
</gene>
<evidence type="ECO:0000256" key="3">
    <source>
        <dbReference type="SAM" id="Coils"/>
    </source>
</evidence>
<evidence type="ECO:0000256" key="1">
    <source>
        <dbReference type="ARBA" id="ARBA00006438"/>
    </source>
</evidence>
<dbReference type="Proteomes" id="UP001303046">
    <property type="component" value="Unassembled WGS sequence"/>
</dbReference>
<organism evidence="7 8">
    <name type="scientific">Necator americanus</name>
    <name type="common">Human hookworm</name>
    <dbReference type="NCBI Taxonomy" id="51031"/>
    <lineage>
        <taxon>Eukaryota</taxon>
        <taxon>Metazoa</taxon>
        <taxon>Ecdysozoa</taxon>
        <taxon>Nematoda</taxon>
        <taxon>Chromadorea</taxon>
        <taxon>Rhabditida</taxon>
        <taxon>Rhabditina</taxon>
        <taxon>Rhabditomorpha</taxon>
        <taxon>Strongyloidea</taxon>
        <taxon>Ancylostomatidae</taxon>
        <taxon>Bunostominae</taxon>
        <taxon>Necator</taxon>
    </lineage>
</organism>
<comment type="caution">
    <text evidence="7">The sequence shown here is derived from an EMBL/GenBank/DDBJ whole genome shotgun (WGS) entry which is preliminary data.</text>
</comment>
<feature type="region of interest" description="Disordered" evidence="4">
    <location>
        <begin position="310"/>
        <end position="333"/>
    </location>
</feature>
<protein>
    <recommendedName>
        <fullName evidence="2">Coiled-coil domain-containing protein 22 homolog</fullName>
    </recommendedName>
</protein>
<evidence type="ECO:0000259" key="6">
    <source>
        <dbReference type="Pfam" id="PF21674"/>
    </source>
</evidence>
<proteinExistence type="inferred from homology"/>
<dbReference type="PANTHER" id="PTHR15668:SF4">
    <property type="entry name" value="COILED-COIL DOMAIN-CONTAINING PROTEIN 22"/>
    <property type="match status" value="1"/>
</dbReference>
<feature type="coiled-coil region" evidence="3">
    <location>
        <begin position="223"/>
        <end position="250"/>
    </location>
</feature>
<evidence type="ECO:0000313" key="7">
    <source>
        <dbReference type="EMBL" id="KAK6760367.1"/>
    </source>
</evidence>
<evidence type="ECO:0000313" key="8">
    <source>
        <dbReference type="Proteomes" id="UP001303046"/>
    </source>
</evidence>